<comment type="caution">
    <text evidence="2">The sequence shown here is derived from an EMBL/GenBank/DDBJ whole genome shotgun (WGS) entry which is preliminary data.</text>
</comment>
<accession>A0A081PC35</accession>
<name>A0A081PC35_9SPHI</name>
<keyword evidence="3" id="KW-1185">Reference proteome</keyword>
<evidence type="ECO:0000313" key="3">
    <source>
        <dbReference type="Proteomes" id="UP000028007"/>
    </source>
</evidence>
<keyword evidence="1" id="KW-0732">Signal</keyword>
<dbReference type="Proteomes" id="UP000028007">
    <property type="component" value="Unassembled WGS sequence"/>
</dbReference>
<proteinExistence type="predicted"/>
<dbReference type="EMBL" id="JNFF01000117">
    <property type="protein sequence ID" value="KEQ28258.1"/>
    <property type="molecule type" value="Genomic_DNA"/>
</dbReference>
<dbReference type="AlphaFoldDB" id="A0A081PC35"/>
<sequence length="97" mass="10970">MKRLIMICTITLLFSQLKQASANEINSAGKMNTMRSDTTKIKIAEKDLADKKDLVCGMHAFKFLKDTAVVDKKIYGFCSKSCKSRFIKNPKAYLKTI</sequence>
<feature type="signal peptide" evidence="1">
    <location>
        <begin position="1"/>
        <end position="20"/>
    </location>
</feature>
<feature type="chain" id="PRO_5001761564" description="TRASH domain-containing protein" evidence="1">
    <location>
        <begin position="21"/>
        <end position="97"/>
    </location>
</feature>
<evidence type="ECO:0008006" key="4">
    <source>
        <dbReference type="Google" id="ProtNLM"/>
    </source>
</evidence>
<reference evidence="2 3" key="1">
    <citation type="journal article" date="1992" name="Int. J. Syst. Bacteriol.">
        <title>Sphingobacterium antarcticus sp. nov. a Psychrotrophic Bacterium from the Soils of Schirmacher Oasis, Antarctica.</title>
        <authorList>
            <person name="Shivaji S."/>
            <person name="Ray M.K."/>
            <person name="Rao N.S."/>
            <person name="Saiserr L."/>
            <person name="Jagannadham M.V."/>
            <person name="Kumar G.S."/>
            <person name="Reddy G."/>
            <person name="Bhargava P.M."/>
        </authorList>
    </citation>
    <scope>NUCLEOTIDE SEQUENCE [LARGE SCALE GENOMIC DNA]</scope>
    <source>
        <strain evidence="2 3">4BY</strain>
    </source>
</reference>
<gene>
    <name evidence="2" type="ORF">N180_01085</name>
</gene>
<organism evidence="2 3">
    <name type="scientific">Pedobacter antarcticus 4BY</name>
    <dbReference type="NCBI Taxonomy" id="1358423"/>
    <lineage>
        <taxon>Bacteria</taxon>
        <taxon>Pseudomonadati</taxon>
        <taxon>Bacteroidota</taxon>
        <taxon>Sphingobacteriia</taxon>
        <taxon>Sphingobacteriales</taxon>
        <taxon>Sphingobacteriaceae</taxon>
        <taxon>Pedobacter</taxon>
    </lineage>
</organism>
<evidence type="ECO:0000313" key="2">
    <source>
        <dbReference type="EMBL" id="KEQ28258.1"/>
    </source>
</evidence>
<protein>
    <recommendedName>
        <fullName evidence="4">TRASH domain-containing protein</fullName>
    </recommendedName>
</protein>
<evidence type="ECO:0000256" key="1">
    <source>
        <dbReference type="SAM" id="SignalP"/>
    </source>
</evidence>
<dbReference type="OrthoDB" id="6382410at2"/>